<organism evidence="1 2">
    <name type="scientific">Klebsiella phage Pylas</name>
    <dbReference type="NCBI Taxonomy" id="2419682"/>
    <lineage>
        <taxon>Viruses</taxon>
        <taxon>Duplodnaviria</taxon>
        <taxon>Heunggongvirae</taxon>
        <taxon>Uroviricota</taxon>
        <taxon>Caudoviricetes</taxon>
        <taxon>Schitoviridae</taxon>
        <taxon>Humphriesvirinae</taxon>
        <taxon>Pylasvirus</taxon>
        <taxon>Pylasvirus pylas</taxon>
    </lineage>
</organism>
<proteinExistence type="predicted"/>
<dbReference type="Proteomes" id="UP000278488">
    <property type="component" value="Segment"/>
</dbReference>
<dbReference type="EMBL" id="MH899585">
    <property type="protein sequence ID" value="AYP69301.1"/>
    <property type="molecule type" value="Genomic_DNA"/>
</dbReference>
<keyword evidence="2" id="KW-1185">Reference proteome</keyword>
<protein>
    <submittedName>
        <fullName evidence="1">Uncharacterized protein</fullName>
    </submittedName>
</protein>
<evidence type="ECO:0000313" key="2">
    <source>
        <dbReference type="Proteomes" id="UP000278488"/>
    </source>
</evidence>
<name>A0A3G3BZB1_9CAUD</name>
<accession>A0A3G3BZB1</accession>
<gene>
    <name evidence="1" type="ORF">Pylas_047</name>
</gene>
<reference evidence="2" key="1">
    <citation type="submission" date="2018-09" db="EMBL/GenBank/DDBJ databases">
        <title>Complete genome of Klebsiella pneumoniae phage Pylas.</title>
        <authorList>
            <person name="Powell J.E."/>
            <person name="Lessor L."/>
            <person name="O'Leary C.J."/>
            <person name="Liu M."/>
        </authorList>
    </citation>
    <scope>NUCLEOTIDE SEQUENCE [LARGE SCALE GENOMIC DNA]</scope>
</reference>
<evidence type="ECO:0000313" key="1">
    <source>
        <dbReference type="EMBL" id="AYP69301.1"/>
    </source>
</evidence>
<sequence length="157" mass="18499">MIDKSAYTKSKFKMELLDWICNKITDPFCSFVSEEEHKLCMANDTPQGFMVDNMIFKEGSDNLAFGCKPELLERAKEIWLLKLKVKEDWNRIEGYFRRIIARMDEVGQLYCYVPQFMHKALDEAFIDVRNKSPIPGIHPDPEIYKLISFYVMSRLVI</sequence>